<dbReference type="Proteomes" id="UP000784294">
    <property type="component" value="Unassembled WGS sequence"/>
</dbReference>
<dbReference type="EMBL" id="CAAALY010253402">
    <property type="protein sequence ID" value="VEL36868.1"/>
    <property type="molecule type" value="Genomic_DNA"/>
</dbReference>
<feature type="region of interest" description="Disordered" evidence="1">
    <location>
        <begin position="166"/>
        <end position="186"/>
    </location>
</feature>
<protein>
    <submittedName>
        <fullName evidence="2">Uncharacterized protein</fullName>
    </submittedName>
</protein>
<comment type="caution">
    <text evidence="2">The sequence shown here is derived from an EMBL/GenBank/DDBJ whole genome shotgun (WGS) entry which is preliminary data.</text>
</comment>
<keyword evidence="3" id="KW-1185">Reference proteome</keyword>
<name>A0A3S5C5K4_9PLAT</name>
<gene>
    <name evidence="2" type="ORF">PXEA_LOCUS30308</name>
</gene>
<feature type="compositionally biased region" description="Low complexity" evidence="1">
    <location>
        <begin position="253"/>
        <end position="270"/>
    </location>
</feature>
<feature type="region of interest" description="Disordered" evidence="1">
    <location>
        <begin position="253"/>
        <end position="272"/>
    </location>
</feature>
<feature type="compositionally biased region" description="Basic and acidic residues" evidence="1">
    <location>
        <begin position="166"/>
        <end position="185"/>
    </location>
</feature>
<sequence>MASLLDVTSNLRCIRNWHKALLFFPPSPIAPSSSSRLQTRCPSPALSPCSKQAFADEVPHFASAKTASQVLQVTRSNRKYWFPFIPLVLLLPKDMFPLNEAQGAPPDVPENVDISAVSSESIQALSFDAITQWHSTLTTVELSPKWSEKSFLPERHFEDYNGHIQKEENDDSYHSVRSRRPENSKGDVYFRGAGSISFTERKNSFFHHGAIGGARDRQEKDCLSFINRAEIPDWNEEPYRLNKTGVHSTFISTSSSPTASSSAPTAVSSPRKSVDVLDPHQVAYQPEVVSTPYRNHSLQMINFDKLRRLFNRLGQFKQALGQSPYLYLPVLSSPHQATSNAGQTTYEADSSWILDAPEEFLHLAILYRLSMKSKNCESR</sequence>
<evidence type="ECO:0000313" key="3">
    <source>
        <dbReference type="Proteomes" id="UP000784294"/>
    </source>
</evidence>
<dbReference type="AlphaFoldDB" id="A0A3S5C5K4"/>
<evidence type="ECO:0000256" key="1">
    <source>
        <dbReference type="SAM" id="MobiDB-lite"/>
    </source>
</evidence>
<accession>A0A3S5C5K4</accession>
<organism evidence="2 3">
    <name type="scientific">Protopolystoma xenopodis</name>
    <dbReference type="NCBI Taxonomy" id="117903"/>
    <lineage>
        <taxon>Eukaryota</taxon>
        <taxon>Metazoa</taxon>
        <taxon>Spiralia</taxon>
        <taxon>Lophotrochozoa</taxon>
        <taxon>Platyhelminthes</taxon>
        <taxon>Monogenea</taxon>
        <taxon>Polyopisthocotylea</taxon>
        <taxon>Polystomatidea</taxon>
        <taxon>Polystomatidae</taxon>
        <taxon>Protopolystoma</taxon>
    </lineage>
</organism>
<reference evidence="2" key="1">
    <citation type="submission" date="2018-11" db="EMBL/GenBank/DDBJ databases">
        <authorList>
            <consortium name="Pathogen Informatics"/>
        </authorList>
    </citation>
    <scope>NUCLEOTIDE SEQUENCE</scope>
</reference>
<proteinExistence type="predicted"/>
<evidence type="ECO:0000313" key="2">
    <source>
        <dbReference type="EMBL" id="VEL36868.1"/>
    </source>
</evidence>